<evidence type="ECO:0000313" key="4">
    <source>
        <dbReference type="EMBL" id="KAF7362069.1"/>
    </source>
</evidence>
<proteinExistence type="predicted"/>
<evidence type="ECO:0000256" key="2">
    <source>
        <dbReference type="SAM" id="MobiDB-lite"/>
    </source>
</evidence>
<dbReference type="AlphaFoldDB" id="A0A8H6YN57"/>
<dbReference type="EMBL" id="JACAZI010000004">
    <property type="protein sequence ID" value="KAF7362069.1"/>
    <property type="molecule type" value="Genomic_DNA"/>
</dbReference>
<dbReference type="Pfam" id="PF02839">
    <property type="entry name" value="CBM_5_12"/>
    <property type="match status" value="1"/>
</dbReference>
<feature type="domain" description="Chitin-binding type-3" evidence="3">
    <location>
        <begin position="2"/>
        <end position="48"/>
    </location>
</feature>
<dbReference type="OrthoDB" id="2142040at2759"/>
<dbReference type="InterPro" id="IPR036573">
    <property type="entry name" value="CBM_sf_5/12"/>
</dbReference>
<dbReference type="SUPFAM" id="SSF51055">
    <property type="entry name" value="Carbohydrate binding domain"/>
    <property type="match status" value="1"/>
</dbReference>
<reference evidence="4" key="1">
    <citation type="submission" date="2020-05" db="EMBL/GenBank/DDBJ databases">
        <title>Mycena genomes resolve the evolution of fungal bioluminescence.</title>
        <authorList>
            <person name="Tsai I.J."/>
        </authorList>
    </citation>
    <scope>NUCLEOTIDE SEQUENCE</scope>
    <source>
        <strain evidence="4">CCC161011</strain>
    </source>
</reference>
<dbReference type="InterPro" id="IPR006616">
    <property type="entry name" value="DM9_repeat"/>
</dbReference>
<dbReference type="PANTHER" id="PTHR31649">
    <property type="entry name" value="AGAP009604-PA"/>
    <property type="match status" value="1"/>
</dbReference>
<keyword evidence="5" id="KW-1185">Reference proteome</keyword>
<dbReference type="Pfam" id="PF11901">
    <property type="entry name" value="DM9"/>
    <property type="match status" value="1"/>
</dbReference>
<feature type="region of interest" description="Disordered" evidence="2">
    <location>
        <begin position="29"/>
        <end position="97"/>
    </location>
</feature>
<dbReference type="InterPro" id="IPR003610">
    <property type="entry name" value="CBM5/12"/>
</dbReference>
<dbReference type="PANTHER" id="PTHR31649:SF1">
    <property type="entry name" value="FARNESOIC ACID O-METHYL TRANSFERASE DOMAIN-CONTAINING PROTEIN"/>
    <property type="match status" value="1"/>
</dbReference>
<dbReference type="GO" id="GO:0005576">
    <property type="term" value="C:extracellular region"/>
    <property type="evidence" value="ECO:0007669"/>
    <property type="project" value="InterPro"/>
</dbReference>
<evidence type="ECO:0000259" key="3">
    <source>
        <dbReference type="SMART" id="SM00495"/>
    </source>
</evidence>
<keyword evidence="1" id="KW-0378">Hydrolase</keyword>
<evidence type="ECO:0000313" key="5">
    <source>
        <dbReference type="Proteomes" id="UP000620124"/>
    </source>
</evidence>
<dbReference type="CDD" id="cd12214">
    <property type="entry name" value="ChiA1_BD"/>
    <property type="match status" value="1"/>
</dbReference>
<dbReference type="GO" id="GO:0030246">
    <property type="term" value="F:carbohydrate binding"/>
    <property type="evidence" value="ECO:0007669"/>
    <property type="project" value="InterPro"/>
</dbReference>
<dbReference type="GO" id="GO:0004553">
    <property type="term" value="F:hydrolase activity, hydrolyzing O-glycosyl compounds"/>
    <property type="evidence" value="ECO:0007669"/>
    <property type="project" value="InterPro"/>
</dbReference>
<comment type="caution">
    <text evidence="4">The sequence shown here is derived from an EMBL/GenBank/DDBJ whole genome shotgun (WGS) entry which is preliminary data.</text>
</comment>
<evidence type="ECO:0000256" key="1">
    <source>
        <dbReference type="ARBA" id="ARBA00022801"/>
    </source>
</evidence>
<dbReference type="SMART" id="SM00495">
    <property type="entry name" value="ChtBD3"/>
    <property type="match status" value="1"/>
</dbReference>
<sequence>MAPYWEPGTFYAEGSVVEYEGHRYKIIQPHTSQGDWNPSITPALWGRMDDHDGGGEYHQQQHHHQGQQQHHDSEKHQNYVPPTQGGLPSGDGVTVHHEERQKHWYDLDDKRKQELEIGGGLLAGAALLAGGYAAFKHHEKSEEEKKAQTWSLQNWVHDAEARTAQYRQYGPSGPATWILNQGKNIPQEAIVVGQEKSWTLYICRAFYDGGIQVGKASDAFQKGGVIGYKHEEIHVGTYEILVGDMNGLRWVDTSGHLNVDSLGYRPVEGGREPDGTPLYVASAYHHDAVHPGKASRNLEGAYIPYDGGEKCVKSYRVLCYNG</sequence>
<dbReference type="Proteomes" id="UP000620124">
    <property type="component" value="Unassembled WGS sequence"/>
</dbReference>
<dbReference type="SMART" id="SM00696">
    <property type="entry name" value="DM9"/>
    <property type="match status" value="2"/>
</dbReference>
<dbReference type="Gene3D" id="2.10.10.20">
    <property type="entry name" value="Carbohydrate-binding module superfamily 5/12"/>
    <property type="match status" value="1"/>
</dbReference>
<feature type="compositionally biased region" description="Polar residues" evidence="2">
    <location>
        <begin position="29"/>
        <end position="40"/>
    </location>
</feature>
<dbReference type="GO" id="GO:0005975">
    <property type="term" value="P:carbohydrate metabolic process"/>
    <property type="evidence" value="ECO:0007669"/>
    <property type="project" value="InterPro"/>
</dbReference>
<protein>
    <submittedName>
        <fullName evidence="4">Carbohydrate-binding module family 12 protein</fullName>
    </submittedName>
</protein>
<name>A0A8H6YN57_9AGAR</name>
<accession>A0A8H6YN57</accession>
<gene>
    <name evidence="4" type="ORF">MVEN_00552500</name>
</gene>
<organism evidence="4 5">
    <name type="scientific">Mycena venus</name>
    <dbReference type="NCBI Taxonomy" id="2733690"/>
    <lineage>
        <taxon>Eukaryota</taxon>
        <taxon>Fungi</taxon>
        <taxon>Dikarya</taxon>
        <taxon>Basidiomycota</taxon>
        <taxon>Agaricomycotina</taxon>
        <taxon>Agaricomycetes</taxon>
        <taxon>Agaricomycetidae</taxon>
        <taxon>Agaricales</taxon>
        <taxon>Marasmiineae</taxon>
        <taxon>Mycenaceae</taxon>
        <taxon>Mycena</taxon>
    </lineage>
</organism>